<gene>
    <name evidence="1" type="ORF">DERYTH_LOCUS5130</name>
</gene>
<feature type="non-terminal residue" evidence="1">
    <location>
        <position position="1"/>
    </location>
</feature>
<accession>A0A9N9B1P2</accession>
<protein>
    <submittedName>
        <fullName evidence="1">18018_t:CDS:1</fullName>
    </submittedName>
</protein>
<proteinExistence type="predicted"/>
<evidence type="ECO:0000313" key="1">
    <source>
        <dbReference type="EMBL" id="CAG8548062.1"/>
    </source>
</evidence>
<organism evidence="1 2">
    <name type="scientific">Dentiscutata erythropus</name>
    <dbReference type="NCBI Taxonomy" id="1348616"/>
    <lineage>
        <taxon>Eukaryota</taxon>
        <taxon>Fungi</taxon>
        <taxon>Fungi incertae sedis</taxon>
        <taxon>Mucoromycota</taxon>
        <taxon>Glomeromycotina</taxon>
        <taxon>Glomeromycetes</taxon>
        <taxon>Diversisporales</taxon>
        <taxon>Gigasporaceae</taxon>
        <taxon>Dentiscutata</taxon>
    </lineage>
</organism>
<dbReference type="Proteomes" id="UP000789405">
    <property type="component" value="Unassembled WGS sequence"/>
</dbReference>
<sequence>YNKDSITELHDPISKKWAPDKKLKKVITVKRDVSKKFKAKKDKPELFNWHQRSVEKRNIKGYLKAQARIGPRCEDRSRAKKNSNISLSIYNQKLDQVPDTNFKNQPKPDKQG</sequence>
<reference evidence="1" key="1">
    <citation type="submission" date="2021-06" db="EMBL/GenBank/DDBJ databases">
        <authorList>
            <person name="Kallberg Y."/>
            <person name="Tangrot J."/>
            <person name="Rosling A."/>
        </authorList>
    </citation>
    <scope>NUCLEOTIDE SEQUENCE</scope>
    <source>
        <strain evidence="1">MA453B</strain>
    </source>
</reference>
<dbReference type="AlphaFoldDB" id="A0A9N9B1P2"/>
<comment type="caution">
    <text evidence="1">The sequence shown here is derived from an EMBL/GenBank/DDBJ whole genome shotgun (WGS) entry which is preliminary data.</text>
</comment>
<dbReference type="OrthoDB" id="10627683at2759"/>
<keyword evidence="2" id="KW-1185">Reference proteome</keyword>
<name>A0A9N9B1P2_9GLOM</name>
<dbReference type="EMBL" id="CAJVPY010002087">
    <property type="protein sequence ID" value="CAG8548062.1"/>
    <property type="molecule type" value="Genomic_DNA"/>
</dbReference>
<evidence type="ECO:0000313" key="2">
    <source>
        <dbReference type="Proteomes" id="UP000789405"/>
    </source>
</evidence>